<reference evidence="3 4" key="2">
    <citation type="submission" date="2018-06" db="EMBL/GenBank/DDBJ databases">
        <title>Metagenomic assembly of (sub)arctic Cyanobacteria and their associated microbiome from non-axenic cultures.</title>
        <authorList>
            <person name="Baurain D."/>
        </authorList>
    </citation>
    <scope>NUCLEOTIDE SEQUENCE [LARGE SCALE GENOMIC DNA]</scope>
    <source>
        <strain evidence="3">ULC066bin1</strain>
    </source>
</reference>
<dbReference type="Pfam" id="PF17774">
    <property type="entry name" value="YlmH_RBD"/>
    <property type="match status" value="1"/>
</dbReference>
<dbReference type="NCBIfam" id="TIGR03069">
    <property type="entry name" value="PS_II_S4"/>
    <property type="match status" value="1"/>
</dbReference>
<dbReference type="PANTHER" id="PTHR13633">
    <property type="entry name" value="MITOCHONDRIAL TRANSCRIPTION RESCUE FACTOR 1"/>
    <property type="match status" value="1"/>
</dbReference>
<dbReference type="Proteomes" id="UP000249467">
    <property type="component" value="Unassembled WGS sequence"/>
</dbReference>
<dbReference type="GO" id="GO:0003723">
    <property type="term" value="F:RNA binding"/>
    <property type="evidence" value="ECO:0007669"/>
    <property type="project" value="UniProtKB-KW"/>
</dbReference>
<dbReference type="CDD" id="cd00165">
    <property type="entry name" value="S4"/>
    <property type="match status" value="1"/>
</dbReference>
<dbReference type="SUPFAM" id="SSF55174">
    <property type="entry name" value="Alpha-L RNA-binding motif"/>
    <property type="match status" value="1"/>
</dbReference>
<gene>
    <name evidence="3" type="ORF">DCF19_08220</name>
</gene>
<dbReference type="PROSITE" id="PS50889">
    <property type="entry name" value="S4"/>
    <property type="match status" value="1"/>
</dbReference>
<accession>A0A2W4Y5E2</accession>
<name>A0A2W4Y5E2_9CYAN</name>
<proteinExistence type="predicted"/>
<comment type="caution">
    <text evidence="3">The sequence shown here is derived from an EMBL/GenBank/DDBJ whole genome shotgun (WGS) entry which is preliminary data.</text>
</comment>
<dbReference type="InterPro" id="IPR040591">
    <property type="entry name" value="RqcP2_RBD"/>
</dbReference>
<dbReference type="InterPro" id="IPR002942">
    <property type="entry name" value="S4_RNA-bd"/>
</dbReference>
<protein>
    <submittedName>
        <fullName evidence="3">Photosystem II S4 domain protein</fullName>
    </submittedName>
</protein>
<organism evidence="3 4">
    <name type="scientific">Pseudanabaena frigida</name>
    <dbReference type="NCBI Taxonomy" id="945775"/>
    <lineage>
        <taxon>Bacteria</taxon>
        <taxon>Bacillati</taxon>
        <taxon>Cyanobacteriota</taxon>
        <taxon>Cyanophyceae</taxon>
        <taxon>Pseudanabaenales</taxon>
        <taxon>Pseudanabaenaceae</taxon>
        <taxon>Pseudanabaena</taxon>
    </lineage>
</organism>
<dbReference type="SMART" id="SM00363">
    <property type="entry name" value="S4"/>
    <property type="match status" value="1"/>
</dbReference>
<keyword evidence="1" id="KW-0694">RNA-binding</keyword>
<dbReference type="Gene3D" id="3.30.70.330">
    <property type="match status" value="1"/>
</dbReference>
<reference evidence="3 4" key="1">
    <citation type="submission" date="2018-04" db="EMBL/GenBank/DDBJ databases">
        <authorList>
            <person name="Go L.Y."/>
            <person name="Mitchell J.A."/>
        </authorList>
    </citation>
    <scope>NUCLEOTIDE SEQUENCE [LARGE SCALE GENOMIC DNA]</scope>
    <source>
        <strain evidence="3">ULC066bin1</strain>
    </source>
</reference>
<dbReference type="InterPro" id="IPR012677">
    <property type="entry name" value="Nucleotide-bd_a/b_plait_sf"/>
</dbReference>
<dbReference type="InterPro" id="IPR036986">
    <property type="entry name" value="S4_RNA-bd_sf"/>
</dbReference>
<dbReference type="PANTHER" id="PTHR13633:SF3">
    <property type="entry name" value="MITOCHONDRIAL TRANSCRIPTION RESCUE FACTOR 1"/>
    <property type="match status" value="1"/>
</dbReference>
<evidence type="ECO:0000313" key="4">
    <source>
        <dbReference type="Proteomes" id="UP000249467"/>
    </source>
</evidence>
<dbReference type="AlphaFoldDB" id="A0A2W4Y5E2"/>
<feature type="domain" description="RNA-binding S4" evidence="2">
    <location>
        <begin position="183"/>
        <end position="243"/>
    </location>
</feature>
<sequence length="258" mass="28924">MLPRDLLNHVENRDTLSRLLDLGDRAIQTWDVVCSDFLSPPEITEALQVFGKMTEIHCLAWGGYEQAERQRLAITRSELPLDQSMVSLTPISISGNFLFDTATHRDFLGALLGCGIERQKVGDVNVLGEKGAQAIVVPELVEYLQLHFTQVRTVPVKVNAIAWEELKIRIPVTKELTSTEASLRLDAVASFGFGMSRSKMVDLINGEDVRVNWKTISQPNYQLKSGDLIAIRGKGRVTIGDIMITKKERYRVQMTRSV</sequence>
<evidence type="ECO:0000256" key="1">
    <source>
        <dbReference type="PROSITE-ProRule" id="PRU00182"/>
    </source>
</evidence>
<dbReference type="Gene3D" id="3.10.290.10">
    <property type="entry name" value="RNA-binding S4 domain"/>
    <property type="match status" value="1"/>
</dbReference>
<dbReference type="Pfam" id="PF01479">
    <property type="entry name" value="S4"/>
    <property type="match status" value="1"/>
</dbReference>
<dbReference type="EMBL" id="QBML01000008">
    <property type="protein sequence ID" value="PZO42215.1"/>
    <property type="molecule type" value="Genomic_DNA"/>
</dbReference>
<dbReference type="Gene3D" id="3.30.1370.160">
    <property type="match status" value="1"/>
</dbReference>
<evidence type="ECO:0000259" key="2">
    <source>
        <dbReference type="SMART" id="SM00363"/>
    </source>
</evidence>
<evidence type="ECO:0000313" key="3">
    <source>
        <dbReference type="EMBL" id="PZO42215.1"/>
    </source>
</evidence>
<dbReference type="InterPro" id="IPR017506">
    <property type="entry name" value="PSII_S4"/>
</dbReference>